<reference evidence="2 3" key="1">
    <citation type="journal article" date="2007" name="Science">
        <title>The Chlamydomonas genome reveals the evolution of key animal and plant functions.</title>
        <authorList>
            <person name="Merchant S.S."/>
            <person name="Prochnik S.E."/>
            <person name="Vallon O."/>
            <person name="Harris E.H."/>
            <person name="Karpowicz S.J."/>
            <person name="Witman G.B."/>
            <person name="Terry A."/>
            <person name="Salamov A."/>
            <person name="Fritz-Laylin L.K."/>
            <person name="Marechal-Drouard L."/>
            <person name="Marshall W.F."/>
            <person name="Qu L.H."/>
            <person name="Nelson D.R."/>
            <person name="Sanderfoot A.A."/>
            <person name="Spalding M.H."/>
            <person name="Kapitonov V.V."/>
            <person name="Ren Q."/>
            <person name="Ferris P."/>
            <person name="Lindquist E."/>
            <person name="Shapiro H."/>
            <person name="Lucas S.M."/>
            <person name="Grimwood J."/>
            <person name="Schmutz J."/>
            <person name="Cardol P."/>
            <person name="Cerutti H."/>
            <person name="Chanfreau G."/>
            <person name="Chen C.L."/>
            <person name="Cognat V."/>
            <person name="Croft M.T."/>
            <person name="Dent R."/>
            <person name="Dutcher S."/>
            <person name="Fernandez E."/>
            <person name="Fukuzawa H."/>
            <person name="Gonzalez-Ballester D."/>
            <person name="Gonzalez-Halphen D."/>
            <person name="Hallmann A."/>
            <person name="Hanikenne M."/>
            <person name="Hippler M."/>
            <person name="Inwood W."/>
            <person name="Jabbari K."/>
            <person name="Kalanon M."/>
            <person name="Kuras R."/>
            <person name="Lefebvre P.A."/>
            <person name="Lemaire S.D."/>
            <person name="Lobanov A.V."/>
            <person name="Lohr M."/>
            <person name="Manuell A."/>
            <person name="Meier I."/>
            <person name="Mets L."/>
            <person name="Mittag M."/>
            <person name="Mittelmeier T."/>
            <person name="Moroney J.V."/>
            <person name="Moseley J."/>
            <person name="Napoli C."/>
            <person name="Nedelcu A.M."/>
            <person name="Niyogi K."/>
            <person name="Novoselov S.V."/>
            <person name="Paulsen I.T."/>
            <person name="Pazour G."/>
            <person name="Purton S."/>
            <person name="Ral J.P."/>
            <person name="Riano-Pachon D.M."/>
            <person name="Riekhof W."/>
            <person name="Rymarquis L."/>
            <person name="Schroda M."/>
            <person name="Stern D."/>
            <person name="Umen J."/>
            <person name="Willows R."/>
            <person name="Wilson N."/>
            <person name="Zimmer S.L."/>
            <person name="Allmer J."/>
            <person name="Balk J."/>
            <person name="Bisova K."/>
            <person name="Chen C.J."/>
            <person name="Elias M."/>
            <person name="Gendler K."/>
            <person name="Hauser C."/>
            <person name="Lamb M.R."/>
            <person name="Ledford H."/>
            <person name="Long J.C."/>
            <person name="Minagawa J."/>
            <person name="Page M.D."/>
            <person name="Pan J."/>
            <person name="Pootakham W."/>
            <person name="Roje S."/>
            <person name="Rose A."/>
            <person name="Stahlberg E."/>
            <person name="Terauchi A.M."/>
            <person name="Yang P."/>
            <person name="Ball S."/>
            <person name="Bowler C."/>
            <person name="Dieckmann C.L."/>
            <person name="Gladyshev V.N."/>
            <person name="Green P."/>
            <person name="Jorgensen R."/>
            <person name="Mayfield S."/>
            <person name="Mueller-Roeber B."/>
            <person name="Rajamani S."/>
            <person name="Sayre R.T."/>
            <person name="Brokstein P."/>
            <person name="Dubchak I."/>
            <person name="Goodstein D."/>
            <person name="Hornick L."/>
            <person name="Huang Y.W."/>
            <person name="Jhaveri J."/>
            <person name="Luo Y."/>
            <person name="Martinez D."/>
            <person name="Ngau W.C."/>
            <person name="Otillar B."/>
            <person name="Poliakov A."/>
            <person name="Porter A."/>
            <person name="Szajkowski L."/>
            <person name="Werner G."/>
            <person name="Zhou K."/>
            <person name="Grigoriev I.V."/>
            <person name="Rokhsar D.S."/>
            <person name="Grossman A.R."/>
        </authorList>
    </citation>
    <scope>NUCLEOTIDE SEQUENCE [LARGE SCALE GENOMIC DNA]</scope>
    <source>
        <strain evidence="3">CC-503</strain>
    </source>
</reference>
<organism evidence="2 3">
    <name type="scientific">Chlamydomonas reinhardtii</name>
    <name type="common">Chlamydomonas smithii</name>
    <dbReference type="NCBI Taxonomy" id="3055"/>
    <lineage>
        <taxon>Eukaryota</taxon>
        <taxon>Viridiplantae</taxon>
        <taxon>Chlorophyta</taxon>
        <taxon>core chlorophytes</taxon>
        <taxon>Chlorophyceae</taxon>
        <taxon>CS clade</taxon>
        <taxon>Chlamydomonadales</taxon>
        <taxon>Chlamydomonadaceae</taxon>
        <taxon>Chlamydomonas</taxon>
    </lineage>
</organism>
<dbReference type="Proteomes" id="UP000006906">
    <property type="component" value="Chromosome 17"/>
</dbReference>
<dbReference type="Gramene" id="PNW71108">
    <property type="protein sequence ID" value="PNW71108"/>
    <property type="gene ID" value="CHLRE_17g746847v5"/>
</dbReference>
<feature type="compositionally biased region" description="Gly residues" evidence="1">
    <location>
        <begin position="480"/>
        <end position="496"/>
    </location>
</feature>
<dbReference type="PANTHER" id="PTHR35193:SF5">
    <property type="entry name" value="FLOCCULATION PROTEIN FLO11"/>
    <property type="match status" value="1"/>
</dbReference>
<feature type="region of interest" description="Disordered" evidence="1">
    <location>
        <begin position="470"/>
        <end position="498"/>
    </location>
</feature>
<feature type="compositionally biased region" description="Low complexity" evidence="1">
    <location>
        <begin position="282"/>
        <end position="304"/>
    </location>
</feature>
<feature type="region of interest" description="Disordered" evidence="1">
    <location>
        <begin position="234"/>
        <end position="319"/>
    </location>
</feature>
<evidence type="ECO:0000313" key="3">
    <source>
        <dbReference type="Proteomes" id="UP000006906"/>
    </source>
</evidence>
<proteinExistence type="predicted"/>
<dbReference type="KEGG" id="cre:CHLRE_17g746847v5"/>
<evidence type="ECO:0000313" key="2">
    <source>
        <dbReference type="EMBL" id="PNW71108.1"/>
    </source>
</evidence>
<dbReference type="EMBL" id="CM008978">
    <property type="protein sequence ID" value="PNW71108.1"/>
    <property type="molecule type" value="Genomic_DNA"/>
</dbReference>
<feature type="region of interest" description="Disordered" evidence="1">
    <location>
        <begin position="679"/>
        <end position="764"/>
    </location>
</feature>
<evidence type="ECO:0000256" key="1">
    <source>
        <dbReference type="SAM" id="MobiDB-lite"/>
    </source>
</evidence>
<dbReference type="AlphaFoldDB" id="A0A2K3CS62"/>
<dbReference type="GeneID" id="5729122"/>
<sequence length="764" mass="75485">MAFLFEERPCSVLLVLAPAEHGDLRPISDFQAIQAFVSGVHDAVSNTGALTVAVKLLAGAEDHSWAARLEPGTVQLLPAVAKLRTVRHLEVVYVPVTSSAGGGIAAAADGREPPADAVPPGLSSESRAATLAVSADVVVAFWRPAAPASAGTAAAGDWAAPLRLVVVPAAGAPQQPGPPGELTAAAVAAVAAGAAGGSVTAVGRAAALLSAGVAAGPEAAAALGTTSAASATKRAWSSPLVVGGKGGDRGSGGGGGSRGRSWWPRAANLRNAVLRGGPPSPSASAHSKPVAGAAAATTAAAATAPDLPHDNTPTPHTAGPVWSPDLPWLHPHTAAALATAVAASSGISGRSGSSCWPVLLRGMLLPLPHGLGQGGDVGGGADTATSGRGLLLLPQLPRAVRPVASAATAEAEAEADLELGAAVERLRLQGTWLGLWLAGRIATPHQAQYHTQQQRTPPLARGLSSLVSGAAPGWARTSTPGGGGGDGPGGAAGARSGGSFSALRRLLPQRRSRLPSESSSASRAPAAGGVACPSGEGLNARLATSSAGAGGPLPAGRSGSQLSTRELHQRWPRSTSGDCSAGGGGGGRTSAPAAAPAWQLPREPLWAHVLGAAANTQGATAPSSASSAAAAAAAAVPVSVPGPSTAPAAQARLWPGSSLFQQHPTLLLGALPELPEMSFRTEPLPRPLHPGRLGAQPGTQAVPDEEQEPERPWSPLAEALLLPGHTPRRRQQSGGGGAPALTPRPRRFVTDSTGAEALATGGRA</sequence>
<feature type="region of interest" description="Disordered" evidence="1">
    <location>
        <begin position="510"/>
        <end position="593"/>
    </location>
</feature>
<protein>
    <submittedName>
        <fullName evidence="2">Uncharacterized protein</fullName>
    </submittedName>
</protein>
<feature type="compositionally biased region" description="Low complexity" evidence="1">
    <location>
        <begin position="515"/>
        <end position="527"/>
    </location>
</feature>
<dbReference type="PANTHER" id="PTHR35193">
    <property type="entry name" value="MUCIN 13A, CELL SURFACE-ASSOCIATED-RELATED"/>
    <property type="match status" value="1"/>
</dbReference>
<keyword evidence="3" id="KW-1185">Reference proteome</keyword>
<feature type="compositionally biased region" description="Gly residues" evidence="1">
    <location>
        <begin position="243"/>
        <end position="258"/>
    </location>
</feature>
<gene>
    <name evidence="2" type="ORF">CHLRE_17g746847v5</name>
</gene>
<dbReference type="ExpressionAtlas" id="A0A2K3CS62">
    <property type="expression patterns" value="differential"/>
</dbReference>
<name>A0A2K3CS62_CHLRE</name>
<dbReference type="InParanoid" id="A0A2K3CS62"/>
<accession>A0A2K3CS62</accession>
<dbReference type="RefSeq" id="XP_042915229.1">
    <property type="nucleotide sequence ID" value="XM_043072768.1"/>
</dbReference>